<dbReference type="Proteomes" id="UP000265520">
    <property type="component" value="Unassembled WGS sequence"/>
</dbReference>
<evidence type="ECO:0000313" key="2">
    <source>
        <dbReference type="Proteomes" id="UP000265520"/>
    </source>
</evidence>
<comment type="caution">
    <text evidence="1">The sequence shown here is derived from an EMBL/GenBank/DDBJ whole genome shotgun (WGS) entry which is preliminary data.</text>
</comment>
<dbReference type="EMBL" id="LXQA010118248">
    <property type="protein sequence ID" value="MCI20132.1"/>
    <property type="molecule type" value="Genomic_DNA"/>
</dbReference>
<name>A0A392Q8C0_9FABA</name>
<keyword evidence="2" id="KW-1185">Reference proteome</keyword>
<dbReference type="AlphaFoldDB" id="A0A392Q8C0"/>
<sequence>MDFGRGQGQIRGLSLKSGVASLGDDYRRWARMMILARQDEASPGERVAVSRQKPWNFLTWSRQARASDRT</sequence>
<evidence type="ECO:0000313" key="1">
    <source>
        <dbReference type="EMBL" id="MCI20132.1"/>
    </source>
</evidence>
<reference evidence="1 2" key="1">
    <citation type="journal article" date="2018" name="Front. Plant Sci.">
        <title>Red Clover (Trifolium pratense) and Zigzag Clover (T. medium) - A Picture of Genomic Similarities and Differences.</title>
        <authorList>
            <person name="Dluhosova J."/>
            <person name="Istvanek J."/>
            <person name="Nedelnik J."/>
            <person name="Repkova J."/>
        </authorList>
    </citation>
    <scope>NUCLEOTIDE SEQUENCE [LARGE SCALE GENOMIC DNA]</scope>
    <source>
        <strain evidence="2">cv. 10/8</strain>
        <tissue evidence="1">Leaf</tissue>
    </source>
</reference>
<organism evidence="1 2">
    <name type="scientific">Trifolium medium</name>
    <dbReference type="NCBI Taxonomy" id="97028"/>
    <lineage>
        <taxon>Eukaryota</taxon>
        <taxon>Viridiplantae</taxon>
        <taxon>Streptophyta</taxon>
        <taxon>Embryophyta</taxon>
        <taxon>Tracheophyta</taxon>
        <taxon>Spermatophyta</taxon>
        <taxon>Magnoliopsida</taxon>
        <taxon>eudicotyledons</taxon>
        <taxon>Gunneridae</taxon>
        <taxon>Pentapetalae</taxon>
        <taxon>rosids</taxon>
        <taxon>fabids</taxon>
        <taxon>Fabales</taxon>
        <taxon>Fabaceae</taxon>
        <taxon>Papilionoideae</taxon>
        <taxon>50 kb inversion clade</taxon>
        <taxon>NPAAA clade</taxon>
        <taxon>Hologalegina</taxon>
        <taxon>IRL clade</taxon>
        <taxon>Trifolieae</taxon>
        <taxon>Trifolium</taxon>
    </lineage>
</organism>
<proteinExistence type="predicted"/>
<protein>
    <submittedName>
        <fullName evidence="1">Uncharacterized protein</fullName>
    </submittedName>
</protein>
<accession>A0A392Q8C0</accession>